<sequence>MSVDHHLLEKYWAGLCTPAERKAVEQWMSEGIPEESYELRSPETEPVMKDQLWQRITQARQEENEIQQPTKIVRMPIWFSGIAIAAILILMIGLGLYVLKNQSSSTPLIAYQELILPHGKKASITLSDGTKVYLNAGSRLKYPKKFSETERRIFLDGEAFFEVAKNPEKPFYVQTKQTTTRVLGTRFNIQSWKGYADRLNVEEGRVQFTAAGCADTLILHANMQGLFDGHQLVQTAVNSANKIAWTKGIMVFNDTKLSEVTAELERWFAVQIHLSDPGLANYRLKARFDNNPSLIGVLQGISFALNIKYKIKDKEVTLFR</sequence>
<evidence type="ECO:0000313" key="5">
    <source>
        <dbReference type="Proteomes" id="UP000537718"/>
    </source>
</evidence>
<dbReference type="InterPro" id="IPR032508">
    <property type="entry name" value="FecR_C"/>
</dbReference>
<dbReference type="Gene3D" id="2.60.120.1440">
    <property type="match status" value="1"/>
</dbReference>
<keyword evidence="1" id="KW-0812">Transmembrane</keyword>
<organism evidence="4 5">
    <name type="scientific">Pedobacter cryoconitis</name>
    <dbReference type="NCBI Taxonomy" id="188932"/>
    <lineage>
        <taxon>Bacteria</taxon>
        <taxon>Pseudomonadati</taxon>
        <taxon>Bacteroidota</taxon>
        <taxon>Sphingobacteriia</taxon>
        <taxon>Sphingobacteriales</taxon>
        <taxon>Sphingobacteriaceae</taxon>
        <taxon>Pedobacter</taxon>
    </lineage>
</organism>
<gene>
    <name evidence="4" type="ORF">HDE69_002952</name>
</gene>
<proteinExistence type="predicted"/>
<dbReference type="Proteomes" id="UP000537718">
    <property type="component" value="Unassembled WGS sequence"/>
</dbReference>
<dbReference type="InterPro" id="IPR012373">
    <property type="entry name" value="Ferrdict_sens_TM"/>
</dbReference>
<dbReference type="Gene3D" id="3.55.50.30">
    <property type="match status" value="1"/>
</dbReference>
<keyword evidence="1" id="KW-1133">Transmembrane helix</keyword>
<dbReference type="EMBL" id="JACHCF010000006">
    <property type="protein sequence ID" value="MBB5621889.1"/>
    <property type="molecule type" value="Genomic_DNA"/>
</dbReference>
<evidence type="ECO:0000259" key="3">
    <source>
        <dbReference type="Pfam" id="PF16344"/>
    </source>
</evidence>
<dbReference type="PIRSF" id="PIRSF018266">
    <property type="entry name" value="FecR"/>
    <property type="match status" value="1"/>
</dbReference>
<dbReference type="GO" id="GO:0016989">
    <property type="term" value="F:sigma factor antagonist activity"/>
    <property type="evidence" value="ECO:0007669"/>
    <property type="project" value="TreeGrafter"/>
</dbReference>
<evidence type="ECO:0000313" key="4">
    <source>
        <dbReference type="EMBL" id="MBB5621889.1"/>
    </source>
</evidence>
<feature type="transmembrane region" description="Helical" evidence="1">
    <location>
        <begin position="77"/>
        <end position="99"/>
    </location>
</feature>
<dbReference type="AlphaFoldDB" id="A0A7W8YU75"/>
<dbReference type="RefSeq" id="WP_183867827.1">
    <property type="nucleotide sequence ID" value="NZ_JACHCF010000006.1"/>
</dbReference>
<name>A0A7W8YU75_9SPHI</name>
<reference evidence="4 5" key="1">
    <citation type="submission" date="2020-08" db="EMBL/GenBank/DDBJ databases">
        <title>Genomic Encyclopedia of Type Strains, Phase IV (KMG-V): Genome sequencing to study the core and pangenomes of soil and plant-associated prokaryotes.</title>
        <authorList>
            <person name="Whitman W."/>
        </authorList>
    </citation>
    <scope>NUCLEOTIDE SEQUENCE [LARGE SCALE GENOMIC DNA]</scope>
    <source>
        <strain evidence="4 5">MP7CTX6</strain>
    </source>
</reference>
<feature type="domain" description="Protein FecR C-terminal" evidence="3">
    <location>
        <begin position="250"/>
        <end position="318"/>
    </location>
</feature>
<evidence type="ECO:0000259" key="2">
    <source>
        <dbReference type="Pfam" id="PF04773"/>
    </source>
</evidence>
<keyword evidence="1" id="KW-0472">Membrane</keyword>
<evidence type="ECO:0000256" key="1">
    <source>
        <dbReference type="SAM" id="Phobius"/>
    </source>
</evidence>
<dbReference type="Pfam" id="PF16344">
    <property type="entry name" value="FecR_C"/>
    <property type="match status" value="1"/>
</dbReference>
<feature type="domain" description="FecR protein" evidence="2">
    <location>
        <begin position="119"/>
        <end position="206"/>
    </location>
</feature>
<dbReference type="PANTHER" id="PTHR30273:SF2">
    <property type="entry name" value="PROTEIN FECR"/>
    <property type="match status" value="1"/>
</dbReference>
<protein>
    <submittedName>
        <fullName evidence="4">Ferric-dicitrate binding protein FerR (Iron transport regulator)</fullName>
    </submittedName>
</protein>
<dbReference type="InterPro" id="IPR006860">
    <property type="entry name" value="FecR"/>
</dbReference>
<comment type="caution">
    <text evidence="4">The sequence shown here is derived from an EMBL/GenBank/DDBJ whole genome shotgun (WGS) entry which is preliminary data.</text>
</comment>
<accession>A0A7W8YU75</accession>
<dbReference type="PANTHER" id="PTHR30273">
    <property type="entry name" value="PERIPLASMIC SIGNAL SENSOR AND SIGMA FACTOR ACTIVATOR FECR-RELATED"/>
    <property type="match status" value="1"/>
</dbReference>
<dbReference type="Pfam" id="PF04773">
    <property type="entry name" value="FecR"/>
    <property type="match status" value="1"/>
</dbReference>